<evidence type="ECO:0000313" key="2">
    <source>
        <dbReference type="Proteomes" id="UP000023152"/>
    </source>
</evidence>
<organism evidence="1 2">
    <name type="scientific">Reticulomyxa filosa</name>
    <dbReference type="NCBI Taxonomy" id="46433"/>
    <lineage>
        <taxon>Eukaryota</taxon>
        <taxon>Sar</taxon>
        <taxon>Rhizaria</taxon>
        <taxon>Retaria</taxon>
        <taxon>Foraminifera</taxon>
        <taxon>Monothalamids</taxon>
        <taxon>Reticulomyxidae</taxon>
        <taxon>Reticulomyxa</taxon>
    </lineage>
</organism>
<gene>
    <name evidence="1" type="ORF">RFI_37562</name>
</gene>
<evidence type="ECO:0000313" key="1">
    <source>
        <dbReference type="EMBL" id="ETN99906.1"/>
    </source>
</evidence>
<dbReference type="Proteomes" id="UP000023152">
    <property type="component" value="Unassembled WGS sequence"/>
</dbReference>
<sequence>MTQLSRGQIEKKLKRLHPKQYEHLSSSFSSQCSHETLINALKHCVTPNKLVLKLPFQKVWSPCLNICTYMCLVHILDYALFILSKQCINEHILEMVPDLHKCIQNNALTLEQQAQMLPPHMNAFNFTITPGLIHRMDRQASVFGKSLLTIKELLDQWNNFNNNNIMRRECLVLCHGSFTPLQYADKIRYSLMQPNSLLTNCPITLPTNMVMMRSMNY</sequence>
<accession>X6LFM8</accession>
<comment type="caution">
    <text evidence="1">The sequence shown here is derived from an EMBL/GenBank/DDBJ whole genome shotgun (WGS) entry which is preliminary data.</text>
</comment>
<protein>
    <submittedName>
        <fullName evidence="1">Uncharacterized protein</fullName>
    </submittedName>
</protein>
<keyword evidence="2" id="KW-1185">Reference proteome</keyword>
<name>X6LFM8_RETFI</name>
<dbReference type="EMBL" id="ASPP01042551">
    <property type="protein sequence ID" value="ETN99906.1"/>
    <property type="molecule type" value="Genomic_DNA"/>
</dbReference>
<reference evidence="1 2" key="1">
    <citation type="journal article" date="2013" name="Curr. Biol.">
        <title>The Genome of the Foraminiferan Reticulomyxa filosa.</title>
        <authorList>
            <person name="Glockner G."/>
            <person name="Hulsmann N."/>
            <person name="Schleicher M."/>
            <person name="Noegel A.A."/>
            <person name="Eichinger L."/>
            <person name="Gallinger C."/>
            <person name="Pawlowski J."/>
            <person name="Sierra R."/>
            <person name="Euteneuer U."/>
            <person name="Pillet L."/>
            <person name="Moustafa A."/>
            <person name="Platzer M."/>
            <person name="Groth M."/>
            <person name="Szafranski K."/>
            <person name="Schliwa M."/>
        </authorList>
    </citation>
    <scope>NUCLEOTIDE SEQUENCE [LARGE SCALE GENOMIC DNA]</scope>
</reference>
<dbReference type="OrthoDB" id="428658at2759"/>
<proteinExistence type="predicted"/>
<dbReference type="AlphaFoldDB" id="X6LFM8"/>